<evidence type="ECO:0000313" key="1">
    <source>
        <dbReference type="EMBL" id="SVB93468.1"/>
    </source>
</evidence>
<dbReference type="Gene3D" id="3.30.110.150">
    <property type="entry name" value="SepF-like protein"/>
    <property type="match status" value="1"/>
</dbReference>
<dbReference type="Pfam" id="PF04472">
    <property type="entry name" value="SepF"/>
    <property type="match status" value="1"/>
</dbReference>
<protein>
    <recommendedName>
        <fullName evidence="2">Cell division protein SepF</fullName>
    </recommendedName>
</protein>
<organism evidence="1">
    <name type="scientific">marine metagenome</name>
    <dbReference type="NCBI Taxonomy" id="408172"/>
    <lineage>
        <taxon>unclassified sequences</taxon>
        <taxon>metagenomes</taxon>
        <taxon>ecological metagenomes</taxon>
    </lineage>
</organism>
<dbReference type="InterPro" id="IPR007561">
    <property type="entry name" value="Cell_div_SepF/SepF-rel"/>
</dbReference>
<dbReference type="EMBL" id="UINC01064624">
    <property type="protein sequence ID" value="SVB93468.1"/>
    <property type="molecule type" value="Genomic_DNA"/>
</dbReference>
<reference evidence="1" key="1">
    <citation type="submission" date="2018-05" db="EMBL/GenBank/DDBJ databases">
        <authorList>
            <person name="Lanie J.A."/>
            <person name="Ng W.-L."/>
            <person name="Kazmierczak K.M."/>
            <person name="Andrzejewski T.M."/>
            <person name="Davidsen T.M."/>
            <person name="Wayne K.J."/>
            <person name="Tettelin H."/>
            <person name="Glass J.I."/>
            <person name="Rusch D."/>
            <person name="Podicherti R."/>
            <person name="Tsui H.-C.T."/>
            <person name="Winkler M.E."/>
        </authorList>
    </citation>
    <scope>NUCLEOTIDE SEQUENCE</scope>
</reference>
<dbReference type="InterPro" id="IPR038594">
    <property type="entry name" value="SepF-like_sf"/>
</dbReference>
<proteinExistence type="predicted"/>
<dbReference type="AlphaFoldDB" id="A0A382I1Q3"/>
<dbReference type="GO" id="GO:0090529">
    <property type="term" value="P:cell septum assembly"/>
    <property type="evidence" value="ECO:0007669"/>
    <property type="project" value="InterPro"/>
</dbReference>
<evidence type="ECO:0008006" key="2">
    <source>
        <dbReference type="Google" id="ProtNLM"/>
    </source>
</evidence>
<sequence length="115" mass="12939">MMATMRRVPSEQFFDLRGWQADHAEEYGEQPSMRVQTLQLDRPEQVGSITSELHDGNLVLVDYTPLEGDQSTLHKVLAELERAVADVDGDICGVARHWLVVAPRGVRVARKRLGD</sequence>
<gene>
    <name evidence="1" type="ORF">METZ01_LOCUS246322</name>
</gene>
<name>A0A382I1Q3_9ZZZZ</name>
<accession>A0A382I1Q3</accession>